<protein>
    <submittedName>
        <fullName evidence="1">Uncharacterized protein</fullName>
    </submittedName>
</protein>
<evidence type="ECO:0000313" key="2">
    <source>
        <dbReference type="Proteomes" id="UP000740926"/>
    </source>
</evidence>
<reference evidence="1 2" key="1">
    <citation type="journal article" date="2020" name="Microb. Genom.">
        <title>Genetic diversity of clinical and environmental Mucorales isolates obtained from an investigation of mucormycosis cases among solid organ transplant recipients.</title>
        <authorList>
            <person name="Nguyen M.H."/>
            <person name="Kaul D."/>
            <person name="Muto C."/>
            <person name="Cheng S.J."/>
            <person name="Richter R.A."/>
            <person name="Bruno V.M."/>
            <person name="Liu G."/>
            <person name="Beyhan S."/>
            <person name="Sundermann A.J."/>
            <person name="Mounaud S."/>
            <person name="Pasculle A.W."/>
            <person name="Nierman W.C."/>
            <person name="Driscoll E."/>
            <person name="Cumbie R."/>
            <person name="Clancy C.J."/>
            <person name="Dupont C.L."/>
        </authorList>
    </citation>
    <scope>NUCLEOTIDE SEQUENCE [LARGE SCALE GENOMIC DNA]</scope>
    <source>
        <strain evidence="1 2">GL24</strain>
    </source>
</reference>
<accession>A0A9P6XMH4</accession>
<dbReference type="EMBL" id="JAANIU010019602">
    <property type="protein sequence ID" value="KAG1524324.1"/>
    <property type="molecule type" value="Genomic_DNA"/>
</dbReference>
<keyword evidence="2" id="KW-1185">Reference proteome</keyword>
<evidence type="ECO:0000313" key="1">
    <source>
        <dbReference type="EMBL" id="KAG1524324.1"/>
    </source>
</evidence>
<proteinExistence type="predicted"/>
<name>A0A9P6XMH4_9FUNG</name>
<dbReference type="Proteomes" id="UP000740926">
    <property type="component" value="Unassembled WGS sequence"/>
</dbReference>
<sequence>MPRAAASSSVSRTTAAAPAEMLEELAAVTLPSFLKAGRRGGILAMSERPVCSSVATSTSPLRVATFTATISSANAPLACAACARLTDSMA</sequence>
<gene>
    <name evidence="1" type="ORF">G6F50_018541</name>
</gene>
<organism evidence="1 2">
    <name type="scientific">Rhizopus delemar</name>
    <dbReference type="NCBI Taxonomy" id="936053"/>
    <lineage>
        <taxon>Eukaryota</taxon>
        <taxon>Fungi</taxon>
        <taxon>Fungi incertae sedis</taxon>
        <taxon>Mucoromycota</taxon>
        <taxon>Mucoromycotina</taxon>
        <taxon>Mucoromycetes</taxon>
        <taxon>Mucorales</taxon>
        <taxon>Mucorineae</taxon>
        <taxon>Rhizopodaceae</taxon>
        <taxon>Rhizopus</taxon>
    </lineage>
</organism>
<dbReference type="AlphaFoldDB" id="A0A9P6XMH4"/>
<comment type="caution">
    <text evidence="1">The sequence shown here is derived from an EMBL/GenBank/DDBJ whole genome shotgun (WGS) entry which is preliminary data.</text>
</comment>